<dbReference type="EMBL" id="MU825889">
    <property type="protein sequence ID" value="KAJ7384208.1"/>
    <property type="molecule type" value="Genomic_DNA"/>
</dbReference>
<sequence>MTMRACQRLLPVHTLTPVRQTDNHGRGQHLPRMDRMPRKWYSMMIGIRSKPQDSGVVGSQRPYVDLKEHFDLLVKNKKPSSFGPEQLTQSESWRQNTTATSPATSSYRVVKWLSPYYRTLKQHRIDSAMECNSSHDRTLQEKEPESTLQIRGLLLTGHKKGESSEADTEAFSVAEKCHFLASKSGSGSLENLDWFNIGVLAENSDQQDSHQQHVQLKTDKNSPLCSEKDLTASAESDYLQGHATESSKFDEVSNTSTKGLKVSAGNTVRDLDAGELGNSRYKKACNATCKTFDESSLEMSLEGGDTQKQKTDCILPRKRPRKSIPRKIDIEKEKSCSGFFTSDSEATLTADELTSELSSKQCTPAVSPNSSGSDSESSRSTKVIFKRTAGIWSVSSLKSDGEENMESKGTWSSSKEMGVERSQNASDATQPLFEPDYDKQAKKIRLFTDRPIAPLVFYDPLDSSSEERCFSSALDREARIKELLSKQEKLLAETTQSKAASQNSPP</sequence>
<protein>
    <submittedName>
        <fullName evidence="2">Uncharacterized protein</fullName>
    </submittedName>
</protein>
<evidence type="ECO:0000313" key="3">
    <source>
        <dbReference type="Proteomes" id="UP001163046"/>
    </source>
</evidence>
<evidence type="ECO:0000256" key="1">
    <source>
        <dbReference type="SAM" id="MobiDB-lite"/>
    </source>
</evidence>
<feature type="compositionally biased region" description="Polar residues" evidence="1">
    <location>
        <begin position="86"/>
        <end position="100"/>
    </location>
</feature>
<feature type="compositionally biased region" description="Low complexity" evidence="1">
    <location>
        <begin position="367"/>
        <end position="380"/>
    </location>
</feature>
<evidence type="ECO:0000313" key="2">
    <source>
        <dbReference type="EMBL" id="KAJ7384208.1"/>
    </source>
</evidence>
<name>A0A9X0D3C9_9CNID</name>
<feature type="region of interest" description="Disordered" evidence="1">
    <location>
        <begin position="352"/>
        <end position="380"/>
    </location>
</feature>
<feature type="region of interest" description="Disordered" evidence="1">
    <location>
        <begin position="398"/>
        <end position="436"/>
    </location>
</feature>
<feature type="region of interest" description="Disordered" evidence="1">
    <location>
        <begin position="206"/>
        <end position="225"/>
    </location>
</feature>
<proteinExistence type="predicted"/>
<feature type="compositionally biased region" description="Polar residues" evidence="1">
    <location>
        <begin position="355"/>
        <end position="366"/>
    </location>
</feature>
<dbReference type="AlphaFoldDB" id="A0A9X0D3C9"/>
<feature type="compositionally biased region" description="Polar residues" evidence="1">
    <location>
        <begin position="407"/>
        <end position="429"/>
    </location>
</feature>
<feature type="region of interest" description="Disordered" evidence="1">
    <location>
        <begin position="77"/>
        <end position="100"/>
    </location>
</feature>
<dbReference type="Proteomes" id="UP001163046">
    <property type="component" value="Unassembled WGS sequence"/>
</dbReference>
<dbReference type="OrthoDB" id="5990678at2759"/>
<feature type="compositionally biased region" description="Basic and acidic residues" evidence="1">
    <location>
        <begin position="207"/>
        <end position="225"/>
    </location>
</feature>
<accession>A0A9X0D3C9</accession>
<comment type="caution">
    <text evidence="2">The sequence shown here is derived from an EMBL/GenBank/DDBJ whole genome shotgun (WGS) entry which is preliminary data.</text>
</comment>
<organism evidence="2 3">
    <name type="scientific">Desmophyllum pertusum</name>
    <dbReference type="NCBI Taxonomy" id="174260"/>
    <lineage>
        <taxon>Eukaryota</taxon>
        <taxon>Metazoa</taxon>
        <taxon>Cnidaria</taxon>
        <taxon>Anthozoa</taxon>
        <taxon>Hexacorallia</taxon>
        <taxon>Scleractinia</taxon>
        <taxon>Caryophylliina</taxon>
        <taxon>Caryophylliidae</taxon>
        <taxon>Desmophyllum</taxon>
    </lineage>
</organism>
<keyword evidence="3" id="KW-1185">Reference proteome</keyword>
<gene>
    <name evidence="2" type="ORF">OS493_022836</name>
</gene>
<reference evidence="2" key="1">
    <citation type="submission" date="2023-01" db="EMBL/GenBank/DDBJ databases">
        <title>Genome assembly of the deep-sea coral Lophelia pertusa.</title>
        <authorList>
            <person name="Herrera S."/>
            <person name="Cordes E."/>
        </authorList>
    </citation>
    <scope>NUCLEOTIDE SEQUENCE</scope>
    <source>
        <strain evidence="2">USNM1676648</strain>
        <tissue evidence="2">Polyp</tissue>
    </source>
</reference>